<keyword evidence="5 8" id="KW-0378">Hydrolase</keyword>
<proteinExistence type="inferred from homology"/>
<dbReference type="Gene3D" id="3.40.50.1820">
    <property type="entry name" value="alpha/beta hydrolase"/>
    <property type="match status" value="1"/>
</dbReference>
<dbReference type="GO" id="GO:0046872">
    <property type="term" value="F:metal ion binding"/>
    <property type="evidence" value="ECO:0007669"/>
    <property type="project" value="UniProtKB-KW"/>
</dbReference>
<protein>
    <recommendedName>
        <fullName evidence="8">Carboxylic ester hydrolase</fullName>
        <ecNumber evidence="8">3.1.1.-</ecNumber>
    </recommendedName>
</protein>
<keyword evidence="6" id="KW-0106">Calcium</keyword>
<accession>A0A319D7C4</accession>
<feature type="chain" id="PRO_5016191620" description="Carboxylic ester hydrolase" evidence="8">
    <location>
        <begin position="20"/>
        <end position="559"/>
    </location>
</feature>
<dbReference type="STRING" id="1448320.A0A319D7C4"/>
<evidence type="ECO:0000256" key="8">
    <source>
        <dbReference type="RuleBase" id="RU361238"/>
    </source>
</evidence>
<evidence type="ECO:0000256" key="2">
    <source>
        <dbReference type="ARBA" id="ARBA00022487"/>
    </source>
</evidence>
<dbReference type="GO" id="GO:0030600">
    <property type="term" value="F:feruloyl esterase activity"/>
    <property type="evidence" value="ECO:0007669"/>
    <property type="project" value="UniProtKB-ARBA"/>
</dbReference>
<dbReference type="AlphaFoldDB" id="A0A319D7C4"/>
<dbReference type="OrthoDB" id="3039123at2759"/>
<keyword evidence="3" id="KW-0479">Metal-binding</keyword>
<dbReference type="SUPFAM" id="SSF53474">
    <property type="entry name" value="alpha/beta-Hydrolases"/>
    <property type="match status" value="1"/>
</dbReference>
<evidence type="ECO:0000313" key="10">
    <source>
        <dbReference type="Proteomes" id="UP000247810"/>
    </source>
</evidence>
<keyword evidence="7" id="KW-1015">Disulfide bond</keyword>
<keyword evidence="10" id="KW-1185">Reference proteome</keyword>
<evidence type="ECO:0000256" key="3">
    <source>
        <dbReference type="ARBA" id="ARBA00022723"/>
    </source>
</evidence>
<feature type="signal peptide" evidence="8">
    <location>
        <begin position="1"/>
        <end position="19"/>
    </location>
</feature>
<comment type="similarity">
    <text evidence="1 8">Belongs to the tannase family.</text>
</comment>
<dbReference type="PANTHER" id="PTHR33938:SF2">
    <property type="entry name" value="CARBOXYLIC ESTER HYDROLASE"/>
    <property type="match status" value="1"/>
</dbReference>
<dbReference type="Proteomes" id="UP000247810">
    <property type="component" value="Unassembled WGS sequence"/>
</dbReference>
<evidence type="ECO:0000256" key="1">
    <source>
        <dbReference type="ARBA" id="ARBA00006249"/>
    </source>
</evidence>
<dbReference type="Pfam" id="PF07519">
    <property type="entry name" value="Tannase"/>
    <property type="match status" value="1"/>
</dbReference>
<evidence type="ECO:0000256" key="4">
    <source>
        <dbReference type="ARBA" id="ARBA00022729"/>
    </source>
</evidence>
<keyword evidence="4 8" id="KW-0732">Signal</keyword>
<evidence type="ECO:0000256" key="5">
    <source>
        <dbReference type="ARBA" id="ARBA00022801"/>
    </source>
</evidence>
<dbReference type="VEuPathDB" id="FungiDB:BO71DRAFT_355984"/>
<dbReference type="EMBL" id="KZ825899">
    <property type="protein sequence ID" value="PYH93150.1"/>
    <property type="molecule type" value="Genomic_DNA"/>
</dbReference>
<dbReference type="EC" id="3.1.1.-" evidence="8"/>
<evidence type="ECO:0000313" key="9">
    <source>
        <dbReference type="EMBL" id="PYH93150.1"/>
    </source>
</evidence>
<dbReference type="InterPro" id="IPR011118">
    <property type="entry name" value="Tannase/feruloyl_esterase"/>
</dbReference>
<sequence length="559" mass="61139">MGLAFGLAALASLLPFVSAQAHCDPGTPCPTDNGTIYTAVNPPNCTTRGVQAFVNSLSGLSGTNLSVPYAFYIESNATRDVFADHVGASTFMTDIPPGASWGLGALIPSQFNGSMMMAAPDVGLSWGVASAGLKYALATFASNSGHDQPDYVSGWETPDGLIDWSHRALHMSTLTAKAIVKGWYGIKPNYSYITGCSAGGRQVMKSIQTYPEDYDGAMAGAPTWWATHQEFYSFKQSTIGVPADAESSIPSSMYEVIGQEAFLQCDPQDGLLDSIISNPLGCFFDPATLACSSNRTSDCLTPPQLETLQKLYNDWTTFNQNLIYPGQWFGSEFTWNTSFGTTGHAAQSQGIWFIENVLGFKNFTAQDLTAELIAKADALDPAHVNADEFDLEPFFKRGGKFLHWHGMADSVVSPGASVYYHNHAEYAALQKGISIDSHYQLYLIPGLEHCTGTPSCMEALWYLAGPYEAGNFFNYTPANVVDDLLHDSFWALIDWVEVDYAPEYFVTSSFTDNAVPTEIYHNRKICAYPQVANWTRTGVSIHEDYWDCVYPYHHLGAGY</sequence>
<keyword evidence="2" id="KW-0719">Serine esterase</keyword>
<name>A0A319D7C4_9EURO</name>
<dbReference type="InterPro" id="IPR029058">
    <property type="entry name" value="AB_hydrolase_fold"/>
</dbReference>
<dbReference type="PANTHER" id="PTHR33938">
    <property type="entry name" value="FERULOYL ESTERASE B-RELATED"/>
    <property type="match status" value="1"/>
</dbReference>
<organism evidence="9 10">
    <name type="scientific">Aspergillus ellipticus CBS 707.79</name>
    <dbReference type="NCBI Taxonomy" id="1448320"/>
    <lineage>
        <taxon>Eukaryota</taxon>
        <taxon>Fungi</taxon>
        <taxon>Dikarya</taxon>
        <taxon>Ascomycota</taxon>
        <taxon>Pezizomycotina</taxon>
        <taxon>Eurotiomycetes</taxon>
        <taxon>Eurotiomycetidae</taxon>
        <taxon>Eurotiales</taxon>
        <taxon>Aspergillaceae</taxon>
        <taxon>Aspergillus</taxon>
        <taxon>Aspergillus subgen. Circumdati</taxon>
    </lineage>
</organism>
<evidence type="ECO:0000256" key="7">
    <source>
        <dbReference type="ARBA" id="ARBA00023157"/>
    </source>
</evidence>
<gene>
    <name evidence="9" type="ORF">BO71DRAFT_355984</name>
</gene>
<reference evidence="9 10" key="1">
    <citation type="submission" date="2018-02" db="EMBL/GenBank/DDBJ databases">
        <title>The genomes of Aspergillus section Nigri reveals drivers in fungal speciation.</title>
        <authorList>
            <consortium name="DOE Joint Genome Institute"/>
            <person name="Vesth T.C."/>
            <person name="Nybo J."/>
            <person name="Theobald S."/>
            <person name="Brandl J."/>
            <person name="Frisvad J.C."/>
            <person name="Nielsen K.F."/>
            <person name="Lyhne E.K."/>
            <person name="Kogle M.E."/>
            <person name="Kuo A."/>
            <person name="Riley R."/>
            <person name="Clum A."/>
            <person name="Nolan M."/>
            <person name="Lipzen A."/>
            <person name="Salamov A."/>
            <person name="Henrissat B."/>
            <person name="Wiebenga A."/>
            <person name="De vries R.P."/>
            <person name="Grigoriev I.V."/>
            <person name="Mortensen U.H."/>
            <person name="Andersen M.R."/>
            <person name="Baker S.E."/>
        </authorList>
    </citation>
    <scope>NUCLEOTIDE SEQUENCE [LARGE SCALE GENOMIC DNA]</scope>
    <source>
        <strain evidence="9 10">CBS 707.79</strain>
    </source>
</reference>
<evidence type="ECO:0000256" key="6">
    <source>
        <dbReference type="ARBA" id="ARBA00022837"/>
    </source>
</evidence>